<reference evidence="6" key="1">
    <citation type="submission" date="2021-07" db="EMBL/GenBank/DDBJ databases">
        <title>Genome Resource of American Ginseng Black Spot Pathogen Alternaria panax.</title>
        <authorList>
            <person name="Qiu C."/>
            <person name="Wang W."/>
            <person name="Liu Z."/>
        </authorList>
    </citation>
    <scope>NUCLEOTIDE SEQUENCE</scope>
    <source>
        <strain evidence="6">BNCC115425</strain>
    </source>
</reference>
<organism evidence="6 7">
    <name type="scientific">Alternaria panax</name>
    <dbReference type="NCBI Taxonomy" id="48097"/>
    <lineage>
        <taxon>Eukaryota</taxon>
        <taxon>Fungi</taxon>
        <taxon>Dikarya</taxon>
        <taxon>Ascomycota</taxon>
        <taxon>Pezizomycotina</taxon>
        <taxon>Dothideomycetes</taxon>
        <taxon>Pleosporomycetidae</taxon>
        <taxon>Pleosporales</taxon>
        <taxon>Pleosporineae</taxon>
        <taxon>Pleosporaceae</taxon>
        <taxon>Alternaria</taxon>
        <taxon>Alternaria sect. Panax</taxon>
    </lineage>
</organism>
<keyword evidence="3" id="KW-0521">NADP</keyword>
<comment type="similarity">
    <text evidence="1 5">Belongs to the short-chain dehydrogenases/reductases (SDR) family.</text>
</comment>
<evidence type="ECO:0000313" key="7">
    <source>
        <dbReference type="Proteomes" id="UP001199106"/>
    </source>
</evidence>
<dbReference type="FunFam" id="3.40.50.720:FF:000084">
    <property type="entry name" value="Short-chain dehydrogenase reductase"/>
    <property type="match status" value="1"/>
</dbReference>
<dbReference type="GO" id="GO:0004316">
    <property type="term" value="F:3-oxoacyl-[acyl-carrier-protein] reductase (NADPH) activity"/>
    <property type="evidence" value="ECO:0007669"/>
    <property type="project" value="UniProtKB-EC"/>
</dbReference>
<proteinExistence type="inferred from homology"/>
<dbReference type="InterPro" id="IPR002347">
    <property type="entry name" value="SDR_fam"/>
</dbReference>
<dbReference type="PRINTS" id="PR00081">
    <property type="entry name" value="GDHRDH"/>
</dbReference>
<evidence type="ECO:0000256" key="5">
    <source>
        <dbReference type="RuleBase" id="RU000363"/>
    </source>
</evidence>
<dbReference type="Proteomes" id="UP001199106">
    <property type="component" value="Unassembled WGS sequence"/>
</dbReference>
<dbReference type="PANTHER" id="PTHR42879:SF2">
    <property type="entry name" value="3-OXOACYL-[ACYL-CARRIER-PROTEIN] REDUCTASE FABG"/>
    <property type="match status" value="1"/>
</dbReference>
<protein>
    <recommendedName>
        <fullName evidence="2">3-oxoacyl-[acyl-carrier-protein] reductase</fullName>
        <ecNumber evidence="2">1.1.1.100</ecNumber>
    </recommendedName>
</protein>
<comment type="catalytic activity">
    <reaction evidence="4">
        <text>a (3R)-hydroxyacyl-[ACP] + NADP(+) = a 3-oxoacyl-[ACP] + NADPH + H(+)</text>
        <dbReference type="Rhea" id="RHEA:17397"/>
        <dbReference type="Rhea" id="RHEA-COMP:9916"/>
        <dbReference type="Rhea" id="RHEA-COMP:9945"/>
        <dbReference type="ChEBI" id="CHEBI:15378"/>
        <dbReference type="ChEBI" id="CHEBI:57783"/>
        <dbReference type="ChEBI" id="CHEBI:58349"/>
        <dbReference type="ChEBI" id="CHEBI:78776"/>
        <dbReference type="ChEBI" id="CHEBI:78827"/>
        <dbReference type="EC" id="1.1.1.100"/>
    </reaction>
</comment>
<keyword evidence="7" id="KW-1185">Reference proteome</keyword>
<dbReference type="InterPro" id="IPR036291">
    <property type="entry name" value="NAD(P)-bd_dom_sf"/>
</dbReference>
<evidence type="ECO:0000256" key="2">
    <source>
        <dbReference type="ARBA" id="ARBA00012948"/>
    </source>
</evidence>
<dbReference type="InterPro" id="IPR050259">
    <property type="entry name" value="SDR"/>
</dbReference>
<evidence type="ECO:0000256" key="4">
    <source>
        <dbReference type="ARBA" id="ARBA00048508"/>
    </source>
</evidence>
<name>A0AAD4II11_9PLEO</name>
<dbReference type="Pfam" id="PF00106">
    <property type="entry name" value="adh_short"/>
    <property type="match status" value="1"/>
</dbReference>
<gene>
    <name evidence="6" type="ORF">G6011_00371</name>
</gene>
<evidence type="ECO:0000313" key="6">
    <source>
        <dbReference type="EMBL" id="KAG9195251.1"/>
    </source>
</evidence>
<accession>A0AAD4II11</accession>
<sequence>MASPENKTVIITGCSSGIGLATALLLLSQKARVFGIDISPFTHELDAMQKECFTFHEADLCKPGAAEDAISACIRKYGPSIDVLANVAGVMDAFGSADTVKGSEWDRVLTINLTVPVRMMAAVLPSMKNQKSGSIVNVRSYASLSGAVAGIAYTASKHGLVGATKNVAWRFRKDGIRCNAVLPGAVPTNIHSSMVQENVDQDAMELYSPVQVLCQGLKRDDLPYGSVGPDDIAQGIAFLASDAAKTISGVMMPIDNAWSTI</sequence>
<dbReference type="PRINTS" id="PR00080">
    <property type="entry name" value="SDRFAMILY"/>
</dbReference>
<evidence type="ECO:0000256" key="3">
    <source>
        <dbReference type="ARBA" id="ARBA00022857"/>
    </source>
</evidence>
<dbReference type="SUPFAM" id="SSF51735">
    <property type="entry name" value="NAD(P)-binding Rossmann-fold domains"/>
    <property type="match status" value="1"/>
</dbReference>
<dbReference type="EMBL" id="JAANER010000001">
    <property type="protein sequence ID" value="KAG9195251.1"/>
    <property type="molecule type" value="Genomic_DNA"/>
</dbReference>
<dbReference type="Gene3D" id="3.40.50.720">
    <property type="entry name" value="NAD(P)-binding Rossmann-like Domain"/>
    <property type="match status" value="1"/>
</dbReference>
<evidence type="ECO:0000256" key="1">
    <source>
        <dbReference type="ARBA" id="ARBA00006484"/>
    </source>
</evidence>
<dbReference type="PANTHER" id="PTHR42879">
    <property type="entry name" value="3-OXOACYL-(ACYL-CARRIER-PROTEIN) REDUCTASE"/>
    <property type="match status" value="1"/>
</dbReference>
<dbReference type="AlphaFoldDB" id="A0AAD4II11"/>
<dbReference type="EC" id="1.1.1.100" evidence="2"/>
<dbReference type="CDD" id="cd05233">
    <property type="entry name" value="SDR_c"/>
    <property type="match status" value="1"/>
</dbReference>
<comment type="caution">
    <text evidence="6">The sequence shown here is derived from an EMBL/GenBank/DDBJ whole genome shotgun (WGS) entry which is preliminary data.</text>
</comment>